<reference evidence="2" key="1">
    <citation type="submission" date="2021-02" db="EMBL/GenBank/DDBJ databases">
        <authorList>
            <person name="Dougan E. K."/>
            <person name="Rhodes N."/>
            <person name="Thang M."/>
            <person name="Chan C."/>
        </authorList>
    </citation>
    <scope>NUCLEOTIDE SEQUENCE</scope>
</reference>
<dbReference type="AlphaFoldDB" id="A0A812SS00"/>
<organism evidence="2 3">
    <name type="scientific">Symbiodinium pilosum</name>
    <name type="common">Dinoflagellate</name>
    <dbReference type="NCBI Taxonomy" id="2952"/>
    <lineage>
        <taxon>Eukaryota</taxon>
        <taxon>Sar</taxon>
        <taxon>Alveolata</taxon>
        <taxon>Dinophyceae</taxon>
        <taxon>Suessiales</taxon>
        <taxon>Symbiodiniaceae</taxon>
        <taxon>Symbiodinium</taxon>
    </lineage>
</organism>
<feature type="transmembrane region" description="Helical" evidence="1">
    <location>
        <begin position="142"/>
        <end position="158"/>
    </location>
</feature>
<feature type="transmembrane region" description="Helical" evidence="1">
    <location>
        <begin position="32"/>
        <end position="51"/>
    </location>
</feature>
<feature type="transmembrane region" description="Helical" evidence="1">
    <location>
        <begin position="103"/>
        <end position="130"/>
    </location>
</feature>
<dbReference type="EMBL" id="CAJNIZ010026136">
    <property type="protein sequence ID" value="CAE7489552.1"/>
    <property type="molecule type" value="Genomic_DNA"/>
</dbReference>
<accession>A0A812SS00</accession>
<feature type="transmembrane region" description="Helical" evidence="1">
    <location>
        <begin position="235"/>
        <end position="254"/>
    </location>
</feature>
<dbReference type="GO" id="GO:0016020">
    <property type="term" value="C:membrane"/>
    <property type="evidence" value="ECO:0007669"/>
    <property type="project" value="TreeGrafter"/>
</dbReference>
<keyword evidence="1" id="KW-0472">Membrane</keyword>
<gene>
    <name evidence="2" type="primary">PAM68</name>
    <name evidence="2" type="ORF">SPIL2461_LOCUS12605</name>
</gene>
<protein>
    <submittedName>
        <fullName evidence="2">PAM68 protein</fullName>
    </submittedName>
</protein>
<keyword evidence="1" id="KW-1133">Transmembrane helix</keyword>
<keyword evidence="3" id="KW-1185">Reference proteome</keyword>
<name>A0A812SS00_SYMPI</name>
<proteinExistence type="predicted"/>
<dbReference type="PANTHER" id="PTHR12242">
    <property type="entry name" value="OS02G0130600 PROTEIN-RELATED"/>
    <property type="match status" value="1"/>
</dbReference>
<keyword evidence="1" id="KW-0812">Transmembrane</keyword>
<evidence type="ECO:0000313" key="3">
    <source>
        <dbReference type="Proteomes" id="UP000649617"/>
    </source>
</evidence>
<evidence type="ECO:0000256" key="1">
    <source>
        <dbReference type="SAM" id="Phobius"/>
    </source>
</evidence>
<dbReference type="Proteomes" id="UP000649617">
    <property type="component" value="Unassembled WGS sequence"/>
</dbReference>
<dbReference type="OrthoDB" id="678088at2759"/>
<comment type="caution">
    <text evidence="2">The sequence shown here is derived from an EMBL/GenBank/DDBJ whole genome shotgun (WGS) entry which is preliminary data.</text>
</comment>
<sequence length="298" mass="33797">MGLSSSVCPEWKAEQWPQAFATSPWMGPRTTVSFRALWAAIFSAHVIWNWWVRGRGDGAYHFIFLTVQASWLEAFNLTVQWVVAMMGFPYLQTMQISPPEPCLARFSIALNSMSQPLSTVVAVLFWVLIYPDSGGDICYMDYFLHGINSGLLLLNLLVTRIPFSCARVGWLVLYQILYVGWTYAHYRLRIGIRGGCWNCPEDWTSLDDCDAEYPADECPIYATIDWHHPLAAAQLGFGLASVLIAVVQGVYVGLVTCRDANDKKLDLWMAESREMPEFMPLEYFTREDAPNCACWKCA</sequence>
<evidence type="ECO:0000313" key="2">
    <source>
        <dbReference type="EMBL" id="CAE7489552.1"/>
    </source>
</evidence>